<dbReference type="Pfam" id="PF02866">
    <property type="entry name" value="Ldh_1_C"/>
    <property type="match status" value="1"/>
</dbReference>
<dbReference type="GO" id="GO:0004459">
    <property type="term" value="F:L-lactate dehydrogenase (NAD+) activity"/>
    <property type="evidence" value="ECO:0007669"/>
    <property type="project" value="TreeGrafter"/>
</dbReference>
<dbReference type="InterPro" id="IPR022383">
    <property type="entry name" value="Lactate/malate_DH_C"/>
</dbReference>
<evidence type="ECO:0000313" key="7">
    <source>
        <dbReference type="EMBL" id="AKP66558.1"/>
    </source>
</evidence>
<keyword evidence="8" id="KW-1185">Reference proteome</keyword>
<evidence type="ECO:0000259" key="6">
    <source>
        <dbReference type="Pfam" id="PF02866"/>
    </source>
</evidence>
<feature type="binding site" evidence="3">
    <location>
        <position position="33"/>
    </location>
    <ligand>
        <name>NAD(+)</name>
        <dbReference type="ChEBI" id="CHEBI:57540"/>
    </ligand>
</feature>
<evidence type="ECO:0000256" key="2">
    <source>
        <dbReference type="PIRSR" id="PIRSR000102-1"/>
    </source>
</evidence>
<dbReference type="PIRSF" id="PIRSF000102">
    <property type="entry name" value="Lac_mal_DH"/>
    <property type="match status" value="1"/>
</dbReference>
<dbReference type="InterPro" id="IPR001557">
    <property type="entry name" value="L-lactate/malate_DH"/>
</dbReference>
<feature type="binding site" evidence="3">
    <location>
        <begin position="119"/>
        <end position="121"/>
    </location>
    <ligand>
        <name>NAD(+)</name>
        <dbReference type="ChEBI" id="CHEBI:57540"/>
    </ligand>
</feature>
<dbReference type="STRING" id="1007676.ABM34_02645"/>
<dbReference type="InterPro" id="IPR036291">
    <property type="entry name" value="NAD(P)-bd_dom_sf"/>
</dbReference>
<keyword evidence="3" id="KW-0520">NAD</keyword>
<gene>
    <name evidence="7" type="ORF">ABM34_02645</name>
</gene>
<dbReference type="PANTHER" id="PTHR43128:SF31">
    <property type="entry name" value="L-LACTATE DEHYDROGENASE"/>
    <property type="match status" value="1"/>
</dbReference>
<dbReference type="AlphaFoldDB" id="A0A0H4QIQ0"/>
<organism evidence="7 8">
    <name type="scientific">Companilactobacillus ginsenosidimutans</name>
    <dbReference type="NCBI Taxonomy" id="1007676"/>
    <lineage>
        <taxon>Bacteria</taxon>
        <taxon>Bacillati</taxon>
        <taxon>Bacillota</taxon>
        <taxon>Bacilli</taxon>
        <taxon>Lactobacillales</taxon>
        <taxon>Lactobacillaceae</taxon>
        <taxon>Companilactobacillus</taxon>
    </lineage>
</organism>
<dbReference type="InterPro" id="IPR001236">
    <property type="entry name" value="Lactate/malate_DH_N"/>
</dbReference>
<evidence type="ECO:0000256" key="3">
    <source>
        <dbReference type="PIRSR" id="PIRSR000102-3"/>
    </source>
</evidence>
<dbReference type="Gene3D" id="3.90.110.10">
    <property type="entry name" value="Lactate dehydrogenase/glycoside hydrolase, family 4, C-terminal"/>
    <property type="match status" value="1"/>
</dbReference>
<dbReference type="PANTHER" id="PTHR43128">
    <property type="entry name" value="L-2-HYDROXYCARBOXYLATE DEHYDROGENASE (NAD(P)(+))"/>
    <property type="match status" value="1"/>
</dbReference>
<dbReference type="PATRIC" id="fig|1007676.4.peg.548"/>
<accession>A0A0H4QIQ0</accession>
<dbReference type="PRINTS" id="PR00086">
    <property type="entry name" value="LLDHDRGNASE"/>
</dbReference>
<proteinExistence type="inferred from homology"/>
<feature type="binding site" evidence="3">
    <location>
        <begin position="8"/>
        <end position="13"/>
    </location>
    <ligand>
        <name>NAD(+)</name>
        <dbReference type="ChEBI" id="CHEBI:57540"/>
    </ligand>
</feature>
<sequence length="301" mass="32965">MSKVAIIGLGHVGSTTAYTLVSRDLVDELVLFDKHEKIVTAQYKDLKDGQVGLNSHVEIIRPDLSELKDTDIIIFSAGKIAVQQGSGNRFDELNYTKKVAEEWGPKIKESGFNGILINITNPCDVIARHLQELSGLPKNHVFGTGTSLDTARMKQAVSDKLGVHANSVHGYVFGEHGMTQFVPWTKVRIGNTLMSETLDQKEQDDLENQAKQNGVDIFFGKGFTCYGIANQAALIVQTVLSDSKKVMPVSCFNKKEGIYIGEPALIGADGVEDILPLDLTSHEQEKWDASVASIKEMYAAI</sequence>
<evidence type="ECO:0000256" key="4">
    <source>
        <dbReference type="RuleBase" id="RU003369"/>
    </source>
</evidence>
<dbReference type="RefSeq" id="WP_048703057.1">
    <property type="nucleotide sequence ID" value="NZ_CP012034.1"/>
</dbReference>
<evidence type="ECO:0000256" key="1">
    <source>
        <dbReference type="ARBA" id="ARBA00006054"/>
    </source>
</evidence>
<dbReference type="Proteomes" id="UP000036106">
    <property type="component" value="Chromosome"/>
</dbReference>
<dbReference type="SUPFAM" id="SSF51735">
    <property type="entry name" value="NAD(P)-binding Rossmann-fold domains"/>
    <property type="match status" value="1"/>
</dbReference>
<dbReference type="SUPFAM" id="SSF56327">
    <property type="entry name" value="LDH C-terminal domain-like"/>
    <property type="match status" value="1"/>
</dbReference>
<dbReference type="InterPro" id="IPR015955">
    <property type="entry name" value="Lactate_DH/Glyco_Ohase_4_C"/>
</dbReference>
<dbReference type="GO" id="GO:0006089">
    <property type="term" value="P:lactate metabolic process"/>
    <property type="evidence" value="ECO:0007669"/>
    <property type="project" value="TreeGrafter"/>
</dbReference>
<comment type="similarity">
    <text evidence="1">Belongs to the LDH/MDH superfamily. LDH family.</text>
</comment>
<name>A0A0H4QIQ0_9LACO</name>
<dbReference type="Gene3D" id="3.40.50.720">
    <property type="entry name" value="NAD(P)-binding Rossmann-like Domain"/>
    <property type="match status" value="1"/>
</dbReference>
<dbReference type="OrthoDB" id="9802969at2"/>
<keyword evidence="4" id="KW-0560">Oxidoreductase</keyword>
<feature type="active site" description="Proton acceptor" evidence="2">
    <location>
        <position position="176"/>
    </location>
</feature>
<dbReference type="Pfam" id="PF00056">
    <property type="entry name" value="Ldh_1_N"/>
    <property type="match status" value="1"/>
</dbReference>
<reference evidence="8" key="1">
    <citation type="submission" date="2015-07" db="EMBL/GenBank/DDBJ databases">
        <title>Lactobacillus ginsenosidimutans/EMML 3141/ whole genome sequencing.</title>
        <authorList>
            <person name="Kim M.K."/>
            <person name="Im W.-T."/>
            <person name="Srinivasan S."/>
            <person name="Lee J.-J."/>
        </authorList>
    </citation>
    <scope>NUCLEOTIDE SEQUENCE [LARGE SCALE GENOMIC DNA]</scope>
    <source>
        <strain evidence="8">EMML 3041</strain>
    </source>
</reference>
<evidence type="ECO:0000259" key="5">
    <source>
        <dbReference type="Pfam" id="PF00056"/>
    </source>
</evidence>
<feature type="domain" description="Lactate/malate dehydrogenase N-terminal" evidence="5">
    <location>
        <begin position="3"/>
        <end position="143"/>
    </location>
</feature>
<feature type="domain" description="Lactate/malate dehydrogenase C-terminal" evidence="6">
    <location>
        <begin position="146"/>
        <end position="296"/>
    </location>
</feature>
<dbReference type="CDD" id="cd05291">
    <property type="entry name" value="HicDH_like"/>
    <property type="match status" value="1"/>
</dbReference>
<evidence type="ECO:0000313" key="8">
    <source>
        <dbReference type="Proteomes" id="UP000036106"/>
    </source>
</evidence>
<dbReference type="EMBL" id="CP012034">
    <property type="protein sequence ID" value="AKP66558.1"/>
    <property type="molecule type" value="Genomic_DNA"/>
</dbReference>
<dbReference type="KEGG" id="lgn:ABM34_02645"/>
<protein>
    <submittedName>
        <fullName evidence="7">Malate dehydrogenase</fullName>
    </submittedName>
</protein>